<keyword evidence="2" id="KW-1185">Reference proteome</keyword>
<dbReference type="RefSeq" id="WP_075036157.1">
    <property type="nucleotide sequence ID" value="NZ_FOSB01000004.1"/>
</dbReference>
<reference evidence="2" key="1">
    <citation type="submission" date="2016-10" db="EMBL/GenBank/DDBJ databases">
        <authorList>
            <person name="Varghese N."/>
            <person name="Submissions S."/>
        </authorList>
    </citation>
    <scope>NUCLEOTIDE SEQUENCE [LARGE SCALE GENOMIC DNA]</scope>
    <source>
        <strain evidence="2">CGMCC 1.3704</strain>
    </source>
</reference>
<evidence type="ECO:0000313" key="1">
    <source>
        <dbReference type="EMBL" id="SFJ78178.1"/>
    </source>
</evidence>
<organism evidence="1 2">
    <name type="scientific">Halobacillus dabanensis</name>
    <dbReference type="NCBI Taxonomy" id="240302"/>
    <lineage>
        <taxon>Bacteria</taxon>
        <taxon>Bacillati</taxon>
        <taxon>Bacillota</taxon>
        <taxon>Bacilli</taxon>
        <taxon>Bacillales</taxon>
        <taxon>Bacillaceae</taxon>
        <taxon>Halobacillus</taxon>
    </lineage>
</organism>
<evidence type="ECO:0000313" key="2">
    <source>
        <dbReference type="Proteomes" id="UP000183557"/>
    </source>
</evidence>
<dbReference type="EMBL" id="FOSB01000004">
    <property type="protein sequence ID" value="SFJ78178.1"/>
    <property type="molecule type" value="Genomic_DNA"/>
</dbReference>
<proteinExistence type="predicted"/>
<accession>A0A1I3U3Q0</accession>
<dbReference type="OrthoDB" id="2454482at2"/>
<dbReference type="AlphaFoldDB" id="A0A1I3U3Q0"/>
<name>A0A1I3U3Q0_HALDA</name>
<gene>
    <name evidence="1" type="ORF">SAMN04487936_104179</name>
</gene>
<dbReference type="Proteomes" id="UP000183557">
    <property type="component" value="Unassembled WGS sequence"/>
</dbReference>
<sequence>MQKTYKDYFHQNVLTIPDTFIDVKTGDHQNVSPKILEEIKYHSENNTLNHLIFSALHDYFHKASIPQEAPSDLLTELLEIKRMLYSGNEVQTASRPSVFKKSFPIQERNMKEIADVLEAFGG</sequence>
<protein>
    <submittedName>
        <fullName evidence="1">Uncharacterized protein</fullName>
    </submittedName>
</protein>